<comment type="caution">
    <text evidence="1">The sequence shown here is derived from an EMBL/GenBank/DDBJ whole genome shotgun (WGS) entry which is preliminary data.</text>
</comment>
<protein>
    <submittedName>
        <fullName evidence="1">Uncharacterized protein</fullName>
    </submittedName>
</protein>
<reference evidence="1" key="1">
    <citation type="journal article" date="2018" name="Genome Biol.">
        <title>SKESA: strategic k-mer extension for scrupulous assemblies.</title>
        <authorList>
            <person name="Souvorov A."/>
            <person name="Agarwala R."/>
            <person name="Lipman D.J."/>
        </authorList>
    </citation>
    <scope>NUCLEOTIDE SEQUENCE</scope>
    <source>
        <strain evidence="1">Salmonella enterica</strain>
    </source>
</reference>
<name>A0A6X8G1B1_SALET</name>
<dbReference type="EMBL" id="DAAFXL010000064">
    <property type="protein sequence ID" value="HAB1907444.1"/>
    <property type="molecule type" value="Genomic_DNA"/>
</dbReference>
<dbReference type="AlphaFoldDB" id="A0A6X8G1B1"/>
<gene>
    <name evidence="1" type="ORF">GB058_22130</name>
</gene>
<reference evidence="1" key="2">
    <citation type="submission" date="2019-10" db="EMBL/GenBank/DDBJ databases">
        <authorList>
            <consortium name="NCBI Pathogen Detection Project"/>
        </authorList>
    </citation>
    <scope>NUCLEOTIDE SEQUENCE</scope>
    <source>
        <strain evidence="1">Salmonella enterica</strain>
    </source>
</reference>
<organism evidence="1">
    <name type="scientific">Salmonella enterica I</name>
    <dbReference type="NCBI Taxonomy" id="59201"/>
    <lineage>
        <taxon>Bacteria</taxon>
        <taxon>Pseudomonadati</taxon>
        <taxon>Pseudomonadota</taxon>
        <taxon>Gammaproteobacteria</taxon>
        <taxon>Enterobacterales</taxon>
        <taxon>Enterobacteriaceae</taxon>
        <taxon>Salmonella</taxon>
    </lineage>
</organism>
<sequence length="189" mass="21644">MIVDIINIVRGCWSNLQLMVGIVSAIVEIVIFSSGKNGNRFSLVSFTNHNLWGVLQYQKTQCHKNDGGQMESWLSSEREIRRRVSSILSNFPHKKMREWLVREKSGISSGKLKDAKEHFYPLLGDASPEGVKKRRQLWSDLQKEYPEAIISLFFFLGCRGHHLYKKAVAGDCYAAVVLLSVMEELNREK</sequence>
<accession>A0A6X8G1B1</accession>
<proteinExistence type="predicted"/>
<evidence type="ECO:0000313" key="1">
    <source>
        <dbReference type="EMBL" id="HAB1907444.1"/>
    </source>
</evidence>